<dbReference type="GO" id="GO:0005737">
    <property type="term" value="C:cytoplasm"/>
    <property type="evidence" value="ECO:0007669"/>
    <property type="project" value="UniProtKB-SubCell"/>
</dbReference>
<feature type="compositionally biased region" description="Basic and acidic residues" evidence="6">
    <location>
        <begin position="209"/>
        <end position="218"/>
    </location>
</feature>
<comment type="similarity">
    <text evidence="5">Belongs to the queuine tRNA-ribosyltransferase family. QTRT2 subfamily.</text>
</comment>
<keyword evidence="4 5" id="KW-0862">Zinc</keyword>
<dbReference type="InterPro" id="IPR036511">
    <property type="entry name" value="TGT-like_sf"/>
</dbReference>
<organism evidence="8 9">
    <name type="scientific">Lunasporangiospora selenospora</name>
    <dbReference type="NCBI Taxonomy" id="979761"/>
    <lineage>
        <taxon>Eukaryota</taxon>
        <taxon>Fungi</taxon>
        <taxon>Fungi incertae sedis</taxon>
        <taxon>Mucoromycota</taxon>
        <taxon>Mortierellomycotina</taxon>
        <taxon>Mortierellomycetes</taxon>
        <taxon>Mortierellales</taxon>
        <taxon>Mortierellaceae</taxon>
        <taxon>Lunasporangiospora</taxon>
    </lineage>
</organism>
<comment type="subunit">
    <text evidence="5">Heterodimer of a catalytic subunit and an accessory subunit.</text>
</comment>
<dbReference type="InterPro" id="IPR002616">
    <property type="entry name" value="tRNA_ribo_trans-like"/>
</dbReference>
<dbReference type="EMBL" id="JAABOA010000810">
    <property type="protein sequence ID" value="KAF9583100.1"/>
    <property type="molecule type" value="Genomic_DNA"/>
</dbReference>
<keyword evidence="2 5" id="KW-0819">tRNA processing</keyword>
<evidence type="ECO:0000256" key="6">
    <source>
        <dbReference type="SAM" id="MobiDB-lite"/>
    </source>
</evidence>
<evidence type="ECO:0000256" key="1">
    <source>
        <dbReference type="ARBA" id="ARBA00022490"/>
    </source>
</evidence>
<dbReference type="SUPFAM" id="SSF51713">
    <property type="entry name" value="tRNA-guanine transglycosylase"/>
    <property type="match status" value="2"/>
</dbReference>
<dbReference type="OrthoDB" id="27601at2759"/>
<name>A0A9P6FYN9_9FUNG</name>
<protein>
    <recommendedName>
        <fullName evidence="5">Queuine tRNA-ribosyltransferase accessory subunit 2</fullName>
    </recommendedName>
    <alternativeName>
        <fullName evidence="5">Queuine tRNA-ribosyltransferase domain-containing protein 1</fullName>
    </alternativeName>
</protein>
<reference evidence="8" key="1">
    <citation type="journal article" date="2020" name="Fungal Divers.">
        <title>Resolving the Mortierellaceae phylogeny through synthesis of multi-gene phylogenetics and phylogenomics.</title>
        <authorList>
            <person name="Vandepol N."/>
            <person name="Liber J."/>
            <person name="Desiro A."/>
            <person name="Na H."/>
            <person name="Kennedy M."/>
            <person name="Barry K."/>
            <person name="Grigoriev I.V."/>
            <person name="Miller A.N."/>
            <person name="O'Donnell K."/>
            <person name="Stajich J.E."/>
            <person name="Bonito G."/>
        </authorList>
    </citation>
    <scope>NUCLEOTIDE SEQUENCE</scope>
    <source>
        <strain evidence="8">KOD1015</strain>
    </source>
</reference>
<comment type="subcellular location">
    <subcellularLocation>
        <location evidence="5">Cytoplasm</location>
    </subcellularLocation>
</comment>
<sequence>MSPLTFNIIRQTTQRSAARRGTLVMSNSGTMNSSSTETNDDSTSASKRAIETPGCFMYSVKGSVPHLTPDTLRLQDFGGVHISMEHLLQDHQPNGFEKWPSQLTISKYLNLQDMIVLCDIRDPSKFVKAPLNSDRFVSMMTHQGVRQLTMEEYLKVVRVYQPDIITTFADNVSDPLEPGQKRIRKSIERSLKWLDLVLAERQGYDAVSHDRALEEAKKKEKKEKKEKRKAESQGNDSDNEQDSAVTTSNIATNDYPAPALGAPEARNAAQTAKPWTNVSVFAHVIGSQIEQERIRSAVETSKRSEVDGFVIDTNIIGGSKDEVFGHLKTSINHLPAEKPRLVYGMQAPEDILRSIAVGADLFDTSYPFQLTEDGKASLYSFGSSATLSPFETQLYHSTSGTNRWINLWDDEHVDKFVPLLEGCECYACKDGRHSRAYIGHLLRTHEMLATVLLMSHNMHQYSKFFACVRESIQDGSFDRHAKEFHDQFGVEPKPTGQLHAAQAAVEASISRRNRLDDEPGKEGSSTTRADSKDASTEGNRKKKPRGSFVNKKELKLEKQKLRQQQAAQKEDQEPTQNA</sequence>
<feature type="domain" description="tRNA-guanine(15) transglycosylase-like" evidence="7">
    <location>
        <begin position="276"/>
        <end position="487"/>
    </location>
</feature>
<dbReference type="HAMAP" id="MF_03043">
    <property type="entry name" value="QTRT2"/>
    <property type="match status" value="1"/>
</dbReference>
<comment type="cofactor">
    <cofactor evidence="5">
        <name>Zn(2+)</name>
        <dbReference type="ChEBI" id="CHEBI:29105"/>
    </cofactor>
    <text evidence="5">Binds 1 zinc ion per subunit.</text>
</comment>
<keyword evidence="9" id="KW-1185">Reference proteome</keyword>
<dbReference type="GO" id="GO:0006400">
    <property type="term" value="P:tRNA modification"/>
    <property type="evidence" value="ECO:0007669"/>
    <property type="project" value="InterPro"/>
</dbReference>
<proteinExistence type="inferred from homology"/>
<dbReference type="GO" id="GO:0008479">
    <property type="term" value="F:tRNA-guanosine(34) queuine transglycosylase activity"/>
    <property type="evidence" value="ECO:0007669"/>
    <property type="project" value="UniProtKB-UniRule"/>
</dbReference>
<feature type="binding site" evidence="5">
    <location>
        <position position="425"/>
    </location>
    <ligand>
        <name>Zn(2+)</name>
        <dbReference type="ChEBI" id="CHEBI:29105"/>
    </ligand>
</feature>
<feature type="domain" description="tRNA-guanine(15) transglycosylase-like" evidence="7">
    <location>
        <begin position="46"/>
        <end position="202"/>
    </location>
</feature>
<feature type="binding site" evidence="5">
    <location>
        <position position="423"/>
    </location>
    <ligand>
        <name>Zn(2+)</name>
        <dbReference type="ChEBI" id="CHEBI:29105"/>
    </ligand>
</feature>
<gene>
    <name evidence="8" type="primary">QTRTD1</name>
    <name evidence="8" type="ORF">BGW38_010248</name>
</gene>
<feature type="binding site" evidence="5">
    <location>
        <position position="456"/>
    </location>
    <ligand>
        <name>Zn(2+)</name>
        <dbReference type="ChEBI" id="CHEBI:29105"/>
    </ligand>
</feature>
<evidence type="ECO:0000313" key="8">
    <source>
        <dbReference type="EMBL" id="KAF9583100.1"/>
    </source>
</evidence>
<dbReference type="GO" id="GO:0046872">
    <property type="term" value="F:metal ion binding"/>
    <property type="evidence" value="ECO:0007669"/>
    <property type="project" value="UniProtKB-KW"/>
</dbReference>
<feature type="compositionally biased region" description="Basic and acidic residues" evidence="6">
    <location>
        <begin position="550"/>
        <end position="560"/>
    </location>
</feature>
<feature type="compositionally biased region" description="Low complexity" evidence="6">
    <location>
        <begin position="26"/>
        <end position="46"/>
    </location>
</feature>
<accession>A0A9P6FYN9</accession>
<dbReference type="PANTHER" id="PTHR46064">
    <property type="entry name" value="QUEUINE TRNA-RIBOSYLTRANSFERASE ACCESSORY SUBUNIT 2"/>
    <property type="match status" value="1"/>
</dbReference>
<dbReference type="Pfam" id="PF01702">
    <property type="entry name" value="TGT"/>
    <property type="match status" value="2"/>
</dbReference>
<dbReference type="InterPro" id="IPR050852">
    <property type="entry name" value="Queuine_tRNA-ribosyltrfase"/>
</dbReference>
<dbReference type="AlphaFoldDB" id="A0A9P6FYN9"/>
<feature type="region of interest" description="Disordered" evidence="6">
    <location>
        <begin position="504"/>
        <end position="578"/>
    </location>
</feature>
<evidence type="ECO:0000256" key="5">
    <source>
        <dbReference type="HAMAP-Rule" id="MF_03043"/>
    </source>
</evidence>
<feature type="compositionally biased region" description="Basic and acidic residues" evidence="6">
    <location>
        <begin position="529"/>
        <end position="539"/>
    </location>
</feature>
<dbReference type="Gene3D" id="3.20.20.105">
    <property type="entry name" value="Queuine tRNA-ribosyltransferase-like"/>
    <property type="match status" value="1"/>
</dbReference>
<evidence type="ECO:0000313" key="9">
    <source>
        <dbReference type="Proteomes" id="UP000780801"/>
    </source>
</evidence>
<evidence type="ECO:0000259" key="7">
    <source>
        <dbReference type="Pfam" id="PF01702"/>
    </source>
</evidence>
<feature type="compositionally biased region" description="Polar residues" evidence="6">
    <location>
        <begin position="232"/>
        <end position="252"/>
    </location>
</feature>
<evidence type="ECO:0000256" key="2">
    <source>
        <dbReference type="ARBA" id="ARBA00022694"/>
    </source>
</evidence>
<keyword evidence="1 5" id="KW-0963">Cytoplasm</keyword>
<evidence type="ECO:0000256" key="4">
    <source>
        <dbReference type="ARBA" id="ARBA00022833"/>
    </source>
</evidence>
<keyword evidence="3 5" id="KW-0479">Metal-binding</keyword>
<comment type="function">
    <text evidence="5">Non-catalytic subunit of the queuine tRNA-ribosyltransferase (TGT) that catalyzes the base-exchange of a guanine (G) residue with queuine (Q) at position 34 (anticodon wobble position) in tRNAs with GU(N) anticodons (tRNA-Asp, -Asn, -His and -Tyr), resulting in the hypermodified nucleoside queuosine (7-(((4,5-cis-dihydroxy-2-cyclopenten-1-yl)amino)methyl)-7-deazaguanosine).</text>
</comment>
<comment type="caution">
    <text evidence="8">The sequence shown here is derived from an EMBL/GenBank/DDBJ whole genome shotgun (WGS) entry which is preliminary data.</text>
</comment>
<dbReference type="PANTHER" id="PTHR46064:SF1">
    <property type="entry name" value="QUEUINE TRNA-RIBOSYLTRANSFERASE ACCESSORY SUBUNIT 2"/>
    <property type="match status" value="1"/>
</dbReference>
<feature type="region of interest" description="Disordered" evidence="6">
    <location>
        <begin position="17"/>
        <end position="46"/>
    </location>
</feature>
<dbReference type="Proteomes" id="UP000780801">
    <property type="component" value="Unassembled WGS sequence"/>
</dbReference>
<dbReference type="InterPro" id="IPR028592">
    <property type="entry name" value="QTRTD1"/>
</dbReference>
<evidence type="ECO:0000256" key="3">
    <source>
        <dbReference type="ARBA" id="ARBA00022723"/>
    </source>
</evidence>
<dbReference type="NCBIfam" id="TIGR00449">
    <property type="entry name" value="tgt_general"/>
    <property type="match status" value="1"/>
</dbReference>
<feature type="binding site" evidence="5">
    <location>
        <position position="428"/>
    </location>
    <ligand>
        <name>Zn(2+)</name>
        <dbReference type="ChEBI" id="CHEBI:29105"/>
    </ligand>
</feature>
<feature type="region of interest" description="Disordered" evidence="6">
    <location>
        <begin position="209"/>
        <end position="268"/>
    </location>
</feature>